<evidence type="ECO:0000313" key="9">
    <source>
        <dbReference type="Proteomes" id="UP000815325"/>
    </source>
</evidence>
<comment type="subcellular location">
    <subcellularLocation>
        <location evidence="1">Membrane</location>
        <topology evidence="1">Multi-pass membrane protein</topology>
    </subcellularLocation>
</comment>
<keyword evidence="3 7" id="KW-1133">Transmembrane helix</keyword>
<dbReference type="PANTHER" id="PTHR30520">
    <property type="entry name" value="FORMATE TRANSPORTER-RELATED"/>
    <property type="match status" value="1"/>
</dbReference>
<proteinExistence type="inferred from homology"/>
<dbReference type="Proteomes" id="UP000815325">
    <property type="component" value="Unassembled WGS sequence"/>
</dbReference>
<protein>
    <submittedName>
        <fullName evidence="8">Uncharacterized protein</fullName>
    </submittedName>
</protein>
<dbReference type="InterPro" id="IPR000292">
    <property type="entry name" value="For/NO2_transpt"/>
</dbReference>
<dbReference type="Pfam" id="PF01226">
    <property type="entry name" value="Form_Nir_trans"/>
    <property type="match status" value="1"/>
</dbReference>
<evidence type="ECO:0000256" key="1">
    <source>
        <dbReference type="ARBA" id="ARBA00004141"/>
    </source>
</evidence>
<name>A0ABQ7GNJ4_DUNSA</name>
<feature type="compositionally biased region" description="Basic and acidic residues" evidence="6">
    <location>
        <begin position="54"/>
        <end position="69"/>
    </location>
</feature>
<dbReference type="Gene3D" id="1.20.1080.10">
    <property type="entry name" value="Glycerol uptake facilitator protein"/>
    <property type="match status" value="1"/>
</dbReference>
<dbReference type="InterPro" id="IPR023271">
    <property type="entry name" value="Aquaporin-like"/>
</dbReference>
<organism evidence="8 9">
    <name type="scientific">Dunaliella salina</name>
    <name type="common">Green alga</name>
    <name type="synonym">Protococcus salinus</name>
    <dbReference type="NCBI Taxonomy" id="3046"/>
    <lineage>
        <taxon>Eukaryota</taxon>
        <taxon>Viridiplantae</taxon>
        <taxon>Chlorophyta</taxon>
        <taxon>core chlorophytes</taxon>
        <taxon>Chlorophyceae</taxon>
        <taxon>CS clade</taxon>
        <taxon>Chlamydomonadales</taxon>
        <taxon>Dunaliellaceae</taxon>
        <taxon>Dunaliella</taxon>
    </lineage>
</organism>
<evidence type="ECO:0000256" key="3">
    <source>
        <dbReference type="ARBA" id="ARBA00022989"/>
    </source>
</evidence>
<reference evidence="8" key="1">
    <citation type="submission" date="2017-08" db="EMBL/GenBank/DDBJ databases">
        <authorList>
            <person name="Polle J.E."/>
            <person name="Barry K."/>
            <person name="Cushman J."/>
            <person name="Schmutz J."/>
            <person name="Tran D."/>
            <person name="Hathwaick L.T."/>
            <person name="Yim W.C."/>
            <person name="Jenkins J."/>
            <person name="Mckie-Krisberg Z.M."/>
            <person name="Prochnik S."/>
            <person name="Lindquist E."/>
            <person name="Dockter R.B."/>
            <person name="Adam C."/>
            <person name="Molina H."/>
            <person name="Bunkerborg J."/>
            <person name="Jin E."/>
            <person name="Buchheim M."/>
            <person name="Magnuson J."/>
        </authorList>
    </citation>
    <scope>NUCLEOTIDE SEQUENCE</scope>
    <source>
        <strain evidence="8">CCAP 19/18</strain>
    </source>
</reference>
<accession>A0ABQ7GNJ4</accession>
<feature type="transmembrane region" description="Helical" evidence="7">
    <location>
        <begin position="121"/>
        <end position="142"/>
    </location>
</feature>
<dbReference type="PANTHER" id="PTHR30520:SF6">
    <property type="entry name" value="FORMATE_NITRATE FAMILY TRANSPORTER (EUROFUNG)"/>
    <property type="match status" value="1"/>
</dbReference>
<keyword evidence="2 7" id="KW-0812">Transmembrane</keyword>
<feature type="region of interest" description="Disordered" evidence="6">
    <location>
        <begin position="41"/>
        <end position="72"/>
    </location>
</feature>
<keyword evidence="4 7" id="KW-0472">Membrane</keyword>
<sequence>MAHSKEGNSVKVVEQEGSTGRVFHPEHFHGHKLYAHPTSTALSDDEEEAAGAGHTKEAEHQPGRHHLEPSQDAMPKWPANFKSAAFESVSKKQCQILSPPEIYAEIAHLGAEKSKYDWYKLVMLAFLAGCYLSFGYSTALLVSGTMEQAPSNSDKDKVNMGIFRLLFGLFGFPLALTLIMIAGDFYFCSCKDCLMK</sequence>
<dbReference type="EMBL" id="MU069671">
    <property type="protein sequence ID" value="KAF5836187.1"/>
    <property type="molecule type" value="Genomic_DNA"/>
</dbReference>
<comment type="similarity">
    <text evidence="5">Belongs to the FNT transporter (TC 1.A.16) family.</text>
</comment>
<evidence type="ECO:0000256" key="6">
    <source>
        <dbReference type="SAM" id="MobiDB-lite"/>
    </source>
</evidence>
<evidence type="ECO:0000256" key="4">
    <source>
        <dbReference type="ARBA" id="ARBA00023136"/>
    </source>
</evidence>
<evidence type="ECO:0000256" key="7">
    <source>
        <dbReference type="SAM" id="Phobius"/>
    </source>
</evidence>
<evidence type="ECO:0000313" key="8">
    <source>
        <dbReference type="EMBL" id="KAF5836187.1"/>
    </source>
</evidence>
<evidence type="ECO:0000256" key="2">
    <source>
        <dbReference type="ARBA" id="ARBA00022692"/>
    </source>
</evidence>
<evidence type="ECO:0000256" key="5">
    <source>
        <dbReference type="ARBA" id="ARBA00049660"/>
    </source>
</evidence>
<keyword evidence="9" id="KW-1185">Reference proteome</keyword>
<feature type="transmembrane region" description="Helical" evidence="7">
    <location>
        <begin position="162"/>
        <end position="187"/>
    </location>
</feature>
<gene>
    <name evidence="8" type="ORF">DUNSADRAFT_6296</name>
</gene>
<comment type="caution">
    <text evidence="8">The sequence shown here is derived from an EMBL/GenBank/DDBJ whole genome shotgun (WGS) entry which is preliminary data.</text>
</comment>